<keyword evidence="2" id="KW-0413">Isomerase</keyword>
<feature type="non-terminal residue" evidence="3">
    <location>
        <position position="1"/>
    </location>
</feature>
<accession>A0A369AV18</accession>
<dbReference type="InterPro" id="IPR015942">
    <property type="entry name" value="Asp/Glu/hydantoin_racemase"/>
</dbReference>
<evidence type="ECO:0000313" key="4">
    <source>
        <dbReference type="Proteomes" id="UP000253090"/>
    </source>
</evidence>
<keyword evidence="4" id="KW-1185">Reference proteome</keyword>
<evidence type="ECO:0000256" key="1">
    <source>
        <dbReference type="ARBA" id="ARBA00007847"/>
    </source>
</evidence>
<evidence type="ECO:0000256" key="2">
    <source>
        <dbReference type="ARBA" id="ARBA00023235"/>
    </source>
</evidence>
<dbReference type="PROSITE" id="PS00923">
    <property type="entry name" value="ASP_GLU_RACEMASE_1"/>
    <property type="match status" value="1"/>
</dbReference>
<organism evidence="3 4">
    <name type="scientific">Fontibacillus phaseoli</name>
    <dbReference type="NCBI Taxonomy" id="1416533"/>
    <lineage>
        <taxon>Bacteria</taxon>
        <taxon>Bacillati</taxon>
        <taxon>Bacillota</taxon>
        <taxon>Bacilli</taxon>
        <taxon>Bacillales</taxon>
        <taxon>Paenibacillaceae</taxon>
        <taxon>Fontibacillus</taxon>
    </lineage>
</organism>
<proteinExistence type="inferred from homology"/>
<dbReference type="NCBIfam" id="TIGR00035">
    <property type="entry name" value="asp_race"/>
    <property type="match status" value="1"/>
</dbReference>
<name>A0A369AV18_9BACL</name>
<dbReference type="InterPro" id="IPR018187">
    <property type="entry name" value="Asp/Glu_racemase_AS_1"/>
</dbReference>
<evidence type="ECO:0000313" key="3">
    <source>
        <dbReference type="EMBL" id="RCX13051.1"/>
    </source>
</evidence>
<dbReference type="Proteomes" id="UP000253090">
    <property type="component" value="Unassembled WGS sequence"/>
</dbReference>
<dbReference type="Pfam" id="PF01177">
    <property type="entry name" value="Asp_Glu_race"/>
    <property type="match status" value="1"/>
</dbReference>
<dbReference type="SUPFAM" id="SSF53681">
    <property type="entry name" value="Aspartate/glutamate racemase"/>
    <property type="match status" value="2"/>
</dbReference>
<dbReference type="PANTHER" id="PTHR21198:SF7">
    <property type="entry name" value="ASPARTATE-GLUTAMATE RACEMASE FAMILY"/>
    <property type="match status" value="1"/>
</dbReference>
<comment type="caution">
    <text evidence="3">The sequence shown here is derived from an EMBL/GenBank/DDBJ whole genome shotgun (WGS) entry which is preliminary data.</text>
</comment>
<dbReference type="GO" id="GO:0047661">
    <property type="term" value="F:amino-acid racemase activity"/>
    <property type="evidence" value="ECO:0007669"/>
    <property type="project" value="InterPro"/>
</dbReference>
<protein>
    <submittedName>
        <fullName evidence="3">Aspartate racemase</fullName>
    </submittedName>
</protein>
<reference evidence="3 4" key="1">
    <citation type="submission" date="2018-07" db="EMBL/GenBank/DDBJ databases">
        <title>Genomic Encyclopedia of Type Strains, Phase III (KMG-III): the genomes of soil and plant-associated and newly described type strains.</title>
        <authorList>
            <person name="Whitman W."/>
        </authorList>
    </citation>
    <scope>NUCLEOTIDE SEQUENCE [LARGE SCALE GENOMIC DNA]</scope>
    <source>
        <strain evidence="3 4">CECT 8333</strain>
    </source>
</reference>
<dbReference type="InterPro" id="IPR004380">
    <property type="entry name" value="Asp_race"/>
</dbReference>
<dbReference type="AlphaFoldDB" id="A0A369AV18"/>
<dbReference type="EMBL" id="QPJW01000022">
    <property type="protein sequence ID" value="RCX13051.1"/>
    <property type="molecule type" value="Genomic_DNA"/>
</dbReference>
<dbReference type="InterPro" id="IPR001920">
    <property type="entry name" value="Asp/Glu_race"/>
</dbReference>
<dbReference type="Gene3D" id="3.40.50.1860">
    <property type="match status" value="2"/>
</dbReference>
<sequence>GGNLSFPPFHPFHNLKRNPWSKFDHGFLDNLRKHQRGVFFFYFLDEEKWLEVEPHLKENIVKIPLEGVFMKTIGLIGGMSWESSLLYYQIINQRVNKKLGGHHSAKSLMYSVDFDEIKNLQYQGKWSEATKIMTDSAHKLESGGADFIVICTNTMHKMAKEVEESVTIPLLHIADSTAKEIVKDGIKKVALLGTAFTMEQDFYKGRLIDKFGLDVIVPDEADRMIIHNIIYQELCLGIINDESRQSYLRIINKLSQQGAEAIILGCTEITLLVSQENCGVPLYDTTRLHAESAVDFALGEDG</sequence>
<gene>
    <name evidence="3" type="ORF">DFP94_12229</name>
</gene>
<comment type="similarity">
    <text evidence="1">Belongs to the aspartate/glutamate racemases family.</text>
</comment>
<dbReference type="PANTHER" id="PTHR21198">
    <property type="entry name" value="GLUTAMATE RACEMASE"/>
    <property type="match status" value="1"/>
</dbReference>